<accession>A0A1B2ELI2</accession>
<evidence type="ECO:0000259" key="1">
    <source>
        <dbReference type="Pfam" id="PF21834"/>
    </source>
</evidence>
<dbReference type="InterPro" id="IPR054189">
    <property type="entry name" value="DUF6894"/>
</dbReference>
<proteinExistence type="predicted"/>
<sequence>MRCFFHLVNDHEEIVDNTGIEVHDLESAKDQAQLAITELRHEIGADIDNWSGWRLDIVCSQGTLLHSMSLNNTVH</sequence>
<evidence type="ECO:0000313" key="2">
    <source>
        <dbReference type="EMBL" id="ANY80840.1"/>
    </source>
</evidence>
<dbReference type="OrthoDB" id="8020459at2"/>
<gene>
    <name evidence="2" type="ORF">BB934_23565</name>
</gene>
<reference evidence="2" key="1">
    <citation type="submission" date="2016-07" db="EMBL/GenBank/DDBJ databases">
        <title>Microvirga ossetica sp. nov. a new species of rhizobia isolated from root nodules of the legume species Vicia alpestris Steven originated from North Ossetia region in the Caucasus.</title>
        <authorList>
            <person name="Safronova V.I."/>
            <person name="Kuznetsova I.G."/>
            <person name="Sazanova A.L."/>
            <person name="Belimov A."/>
            <person name="Andronov E."/>
            <person name="Osledkin Y.S."/>
            <person name="Onishchuk O.P."/>
            <person name="Kurchak O.N."/>
            <person name="Shaposhnikov A.I."/>
            <person name="Willems A."/>
            <person name="Tikhonovich I.A."/>
        </authorList>
    </citation>
    <scope>NUCLEOTIDE SEQUENCE [LARGE SCALE GENOMIC DNA]</scope>
    <source>
        <strain evidence="2">V5/3M</strain>
    </source>
</reference>
<dbReference type="KEGG" id="moc:BB934_23565"/>
<feature type="domain" description="DUF6894" evidence="1">
    <location>
        <begin position="2"/>
        <end position="70"/>
    </location>
</feature>
<name>A0A1B2ELI2_9HYPH</name>
<dbReference type="Pfam" id="PF21834">
    <property type="entry name" value="DUF6894"/>
    <property type="match status" value="1"/>
</dbReference>
<organism evidence="2">
    <name type="scientific">Microvirga ossetica</name>
    <dbReference type="NCBI Taxonomy" id="1882682"/>
    <lineage>
        <taxon>Bacteria</taxon>
        <taxon>Pseudomonadati</taxon>
        <taxon>Pseudomonadota</taxon>
        <taxon>Alphaproteobacteria</taxon>
        <taxon>Hyphomicrobiales</taxon>
        <taxon>Methylobacteriaceae</taxon>
        <taxon>Microvirga</taxon>
    </lineage>
</organism>
<dbReference type="EMBL" id="CP016616">
    <property type="protein sequence ID" value="ANY80840.1"/>
    <property type="molecule type" value="Genomic_DNA"/>
</dbReference>
<protein>
    <recommendedName>
        <fullName evidence="1">DUF6894 domain-containing protein</fullName>
    </recommendedName>
</protein>
<dbReference type="AlphaFoldDB" id="A0A1B2ELI2"/>